<protein>
    <submittedName>
        <fullName evidence="1">Uncharacterized protein</fullName>
    </submittedName>
</protein>
<dbReference type="KEGG" id="slr:L21SP2_2254"/>
<dbReference type="Proteomes" id="UP000018680">
    <property type="component" value="Chromosome"/>
</dbReference>
<keyword evidence="2" id="KW-1185">Reference proteome</keyword>
<dbReference type="eggNOG" id="ENOG502ZGPI">
    <property type="taxonomic scope" value="Bacteria"/>
</dbReference>
<evidence type="ECO:0000313" key="2">
    <source>
        <dbReference type="Proteomes" id="UP000018680"/>
    </source>
</evidence>
<dbReference type="HOGENOM" id="CLU_2083204_0_0_12"/>
<organism evidence="1 2">
    <name type="scientific">Salinispira pacifica</name>
    <dbReference type="NCBI Taxonomy" id="1307761"/>
    <lineage>
        <taxon>Bacteria</taxon>
        <taxon>Pseudomonadati</taxon>
        <taxon>Spirochaetota</taxon>
        <taxon>Spirochaetia</taxon>
        <taxon>Spirochaetales</taxon>
        <taxon>Spirochaetaceae</taxon>
        <taxon>Salinispira</taxon>
    </lineage>
</organism>
<dbReference type="RefSeq" id="WP_024268519.1">
    <property type="nucleotide sequence ID" value="NC_023035.1"/>
</dbReference>
<dbReference type="EMBL" id="CP006939">
    <property type="protein sequence ID" value="AHC15615.1"/>
    <property type="molecule type" value="Genomic_DNA"/>
</dbReference>
<evidence type="ECO:0000313" key="1">
    <source>
        <dbReference type="EMBL" id="AHC15615.1"/>
    </source>
</evidence>
<reference evidence="1 2" key="1">
    <citation type="journal article" date="2015" name="Stand. Genomic Sci.">
        <title>Complete genome sequence and description of Salinispira pacifica gen. nov., sp. nov., a novel spirochaete isolated form a hypersaline microbial mat.</title>
        <authorList>
            <person name="Ben Hania W."/>
            <person name="Joseph M."/>
            <person name="Schumann P."/>
            <person name="Bunk B."/>
            <person name="Fiebig A."/>
            <person name="Sproer C."/>
            <person name="Klenk H.P."/>
            <person name="Fardeau M.L."/>
            <person name="Spring S."/>
        </authorList>
    </citation>
    <scope>NUCLEOTIDE SEQUENCE [LARGE SCALE GENOMIC DNA]</scope>
    <source>
        <strain evidence="1 2">L21-RPul-D2</strain>
    </source>
</reference>
<dbReference type="OrthoDB" id="370293at2"/>
<proteinExistence type="predicted"/>
<gene>
    <name evidence="1" type="ORF">L21SP2_2254</name>
</gene>
<accession>V5WJ13</accession>
<sequence>MSAKTGHFMGLLRVEFEDMMEDVSVLETLSKERLKNAEITDYVYNENNVVFEQEIQALRHLAGILEQPRWQQIENLDQLNLELRNSLKEAIVEKSYPPVVQDLVSRKLDKVRQFVLS</sequence>
<dbReference type="AlphaFoldDB" id="V5WJ13"/>
<name>V5WJ13_9SPIO</name>